<dbReference type="EMBL" id="FMUE01000022">
    <property type="protein sequence ID" value="SCX35660.1"/>
    <property type="molecule type" value="Genomic_DNA"/>
</dbReference>
<evidence type="ECO:0000313" key="2">
    <source>
        <dbReference type="Proteomes" id="UP000187891"/>
    </source>
</evidence>
<name>A0A1R3U940_9HYPH</name>
<protein>
    <submittedName>
        <fullName evidence="1">Uncharacterized protein</fullName>
    </submittedName>
</protein>
<dbReference type="STRING" id="1907666.DSM25559_5077"/>
<reference evidence="2" key="1">
    <citation type="submission" date="2016-10" db="EMBL/GenBank/DDBJ databases">
        <authorList>
            <person name="Wibberg D."/>
        </authorList>
    </citation>
    <scope>NUCLEOTIDE SEQUENCE [LARGE SCALE GENOMIC DNA]</scope>
</reference>
<proteinExistence type="predicted"/>
<evidence type="ECO:0000313" key="1">
    <source>
        <dbReference type="EMBL" id="SCX35660.1"/>
    </source>
</evidence>
<accession>A0A1R3U940</accession>
<gene>
    <name evidence="1" type="ORF">DSM25559_5077</name>
</gene>
<dbReference type="Proteomes" id="UP000187891">
    <property type="component" value="Unassembled WGS sequence"/>
</dbReference>
<organism evidence="1 2">
    <name type="scientific">Agrobacterium rosae</name>
    <dbReference type="NCBI Taxonomy" id="1972867"/>
    <lineage>
        <taxon>Bacteria</taxon>
        <taxon>Pseudomonadati</taxon>
        <taxon>Pseudomonadota</taxon>
        <taxon>Alphaproteobacteria</taxon>
        <taxon>Hyphomicrobiales</taxon>
        <taxon>Rhizobiaceae</taxon>
        <taxon>Rhizobium/Agrobacterium group</taxon>
        <taxon>Agrobacterium</taxon>
    </lineage>
</organism>
<sequence length="156" mass="16993">MEILLKGIEDNASMRRPARPPFNDAMSEDVDDKGHVAKPGHVASGLRSADALLLPEPYVHILAHTALYISKIILAKDIIERHKSLGSRHARRRTDIGSATFTSMMVTGILDCRKSVILDSYGYIVPAERGAASNPLGCPFAYDHPGSCGQHEDLMS</sequence>
<dbReference type="AlphaFoldDB" id="A0A1R3U940"/>